<dbReference type="OrthoDB" id="191995at2759"/>
<dbReference type="AlphaFoldDB" id="A0A2R5G3C0"/>
<name>A0A2R5G3C0_9STRA</name>
<dbReference type="Pfam" id="PF06772">
    <property type="entry name" value="LtrA"/>
    <property type="match status" value="1"/>
</dbReference>
<comment type="caution">
    <text evidence="2">The sequence shown here is derived from an EMBL/GenBank/DDBJ whole genome shotgun (WGS) entry which is preliminary data.</text>
</comment>
<keyword evidence="3" id="KW-1185">Reference proteome</keyword>
<dbReference type="InterPro" id="IPR010640">
    <property type="entry name" value="Low_temperature_requirement_A"/>
</dbReference>
<feature type="transmembrane region" description="Helical" evidence="1">
    <location>
        <begin position="159"/>
        <end position="178"/>
    </location>
</feature>
<keyword evidence="1" id="KW-0472">Membrane</keyword>
<keyword evidence="1" id="KW-0812">Transmembrane</keyword>
<evidence type="ECO:0000256" key="1">
    <source>
        <dbReference type="SAM" id="Phobius"/>
    </source>
</evidence>
<keyword evidence="1" id="KW-1133">Transmembrane helix</keyword>
<dbReference type="Proteomes" id="UP000241890">
    <property type="component" value="Unassembled WGS sequence"/>
</dbReference>
<feature type="transmembrane region" description="Helical" evidence="1">
    <location>
        <begin position="395"/>
        <end position="415"/>
    </location>
</feature>
<feature type="transmembrane region" description="Helical" evidence="1">
    <location>
        <begin position="368"/>
        <end position="389"/>
    </location>
</feature>
<feature type="transmembrane region" description="Helical" evidence="1">
    <location>
        <begin position="253"/>
        <end position="272"/>
    </location>
</feature>
<proteinExistence type="predicted"/>
<dbReference type="EMBL" id="BEYU01000013">
    <property type="protein sequence ID" value="GBG25537.1"/>
    <property type="molecule type" value="Genomic_DNA"/>
</dbReference>
<evidence type="ECO:0008006" key="4">
    <source>
        <dbReference type="Google" id="ProtNLM"/>
    </source>
</evidence>
<feature type="transmembrane region" description="Helical" evidence="1">
    <location>
        <begin position="100"/>
        <end position="119"/>
    </location>
</feature>
<accession>A0A2R5G3C0</accession>
<sequence length="469" mass="51121">MAEMRRLWARPVVAAEWDEEYEERSAQWWELFVDLVYVAAVTNVADGLKDALEAGPRGHGATGFEAAVDFASQFTLFFTGWLDYTVFETRFIDTSLTHSVMLFFYLLATSEMVANAGSLASTQDFVSAAIFQRMALMCLSLSVYVLLPRGRRQAMVDMLHLVPGVIVLGLCLLCGASQTVLRVFVTLLALFELSFPLEAHIFNLLSRKGVPINIDHFQDRLGCFVMLVLGESVVSSVITEHQIEKKPPGFDTGMALSLAMTFSIALVYYAIVPPRLLNALRRSAFAGIGLVFAHWALGLALLGMGVGVKLIMAVLCNPTESALAPRAHWLLFVSLGVAMGAMMVMRMLHYWGRHPAPSDPLHIRRAKYVWWSGLALSMPLPWIVAAVTLGQHPEGVGALAALGQAVACILGFVLFETCIVHWLRAQGFGILNATPAQESSGSHAADAAIMTRVPGSHESTPLLDSLSSV</sequence>
<gene>
    <name evidence="2" type="ORF">FCC1311_017562</name>
</gene>
<feature type="transmembrane region" description="Helical" evidence="1">
    <location>
        <begin position="284"/>
        <end position="307"/>
    </location>
</feature>
<feature type="transmembrane region" description="Helical" evidence="1">
    <location>
        <begin position="327"/>
        <end position="348"/>
    </location>
</feature>
<reference evidence="2 3" key="1">
    <citation type="submission" date="2017-12" db="EMBL/GenBank/DDBJ databases">
        <title>Sequencing, de novo assembly and annotation of complete genome of a new Thraustochytrid species, strain FCC1311.</title>
        <authorList>
            <person name="Sedici K."/>
            <person name="Godart F."/>
            <person name="Aiese Cigliano R."/>
            <person name="Sanseverino W."/>
            <person name="Barakat M."/>
            <person name="Ortet P."/>
            <person name="Marechal E."/>
            <person name="Cagnac O."/>
            <person name="Amato A."/>
        </authorList>
    </citation>
    <scope>NUCLEOTIDE SEQUENCE [LARGE SCALE GENOMIC DNA]</scope>
</reference>
<evidence type="ECO:0000313" key="2">
    <source>
        <dbReference type="EMBL" id="GBG25537.1"/>
    </source>
</evidence>
<protein>
    <recommendedName>
        <fullName evidence="4">Transmembrane protein 175</fullName>
    </recommendedName>
</protein>
<feature type="transmembrane region" description="Helical" evidence="1">
    <location>
        <begin position="125"/>
        <end position="147"/>
    </location>
</feature>
<dbReference type="InParanoid" id="A0A2R5G3C0"/>
<dbReference type="PANTHER" id="PTHR36840">
    <property type="entry name" value="BLL5714 PROTEIN"/>
    <property type="match status" value="1"/>
</dbReference>
<evidence type="ECO:0000313" key="3">
    <source>
        <dbReference type="Proteomes" id="UP000241890"/>
    </source>
</evidence>
<dbReference type="PANTHER" id="PTHR36840:SF1">
    <property type="entry name" value="BLL5714 PROTEIN"/>
    <property type="match status" value="1"/>
</dbReference>
<organism evidence="2 3">
    <name type="scientific">Hondaea fermentalgiana</name>
    <dbReference type="NCBI Taxonomy" id="2315210"/>
    <lineage>
        <taxon>Eukaryota</taxon>
        <taxon>Sar</taxon>
        <taxon>Stramenopiles</taxon>
        <taxon>Bigyra</taxon>
        <taxon>Labyrinthulomycetes</taxon>
        <taxon>Thraustochytrida</taxon>
        <taxon>Thraustochytriidae</taxon>
        <taxon>Hondaea</taxon>
    </lineage>
</organism>